<keyword evidence="2" id="KW-1185">Reference proteome</keyword>
<dbReference type="Proteomes" id="UP001176941">
    <property type="component" value="Chromosome 19"/>
</dbReference>
<dbReference type="EMBL" id="OX459955">
    <property type="protein sequence ID" value="CAI9159554.1"/>
    <property type="molecule type" value="Genomic_DNA"/>
</dbReference>
<proteinExistence type="predicted"/>
<evidence type="ECO:0000313" key="1">
    <source>
        <dbReference type="EMBL" id="CAI9159554.1"/>
    </source>
</evidence>
<name>A0ABN8YIL8_RANTA</name>
<organism evidence="1 2">
    <name type="scientific">Rangifer tarandus platyrhynchus</name>
    <name type="common">Svalbard reindeer</name>
    <dbReference type="NCBI Taxonomy" id="3082113"/>
    <lineage>
        <taxon>Eukaryota</taxon>
        <taxon>Metazoa</taxon>
        <taxon>Chordata</taxon>
        <taxon>Craniata</taxon>
        <taxon>Vertebrata</taxon>
        <taxon>Euteleostomi</taxon>
        <taxon>Mammalia</taxon>
        <taxon>Eutheria</taxon>
        <taxon>Laurasiatheria</taxon>
        <taxon>Artiodactyla</taxon>
        <taxon>Ruminantia</taxon>
        <taxon>Pecora</taxon>
        <taxon>Cervidae</taxon>
        <taxon>Odocoileinae</taxon>
        <taxon>Rangifer</taxon>
    </lineage>
</organism>
<reference evidence="1" key="1">
    <citation type="submission" date="2023-04" db="EMBL/GenBank/DDBJ databases">
        <authorList>
            <consortium name="ELIXIR-Norway"/>
        </authorList>
    </citation>
    <scope>NUCLEOTIDE SEQUENCE [LARGE SCALE GENOMIC DNA]</scope>
</reference>
<sequence>MKKKRKKRTHIEEGGGCFLDIDTKGHAFHNRHLVVAESPRCNDSVIILNCMHYYIKELDILHECSLLCLGILCHSCCEIEVHVEKTFYYMKLYNTCENNSIWFTHSVIFLQVSSKIPHRQGFRPH</sequence>
<protein>
    <submittedName>
        <fullName evidence="1">Uncharacterized protein</fullName>
    </submittedName>
</protein>
<gene>
    <name evidence="1" type="ORF">MRATA1EN1_LOCUS8516</name>
</gene>
<accession>A0ABN8YIL8</accession>
<evidence type="ECO:0000313" key="2">
    <source>
        <dbReference type="Proteomes" id="UP001176941"/>
    </source>
</evidence>